<accession>A0A084T0G8</accession>
<gene>
    <name evidence="2" type="ORF">Q664_04600</name>
</gene>
<comment type="caution">
    <text evidence="2">The sequence shown here is derived from an EMBL/GenBank/DDBJ whole genome shotgun (WGS) entry which is preliminary data.</text>
</comment>
<evidence type="ECO:0000256" key="1">
    <source>
        <dbReference type="SAM" id="MobiDB-lite"/>
    </source>
</evidence>
<reference evidence="2 3" key="1">
    <citation type="submission" date="2014-07" db="EMBL/GenBank/DDBJ databases">
        <title>Draft Genome Sequence of Gephyronic Acid Producer, Cystobacter violaceus Strain Cb vi76.</title>
        <authorList>
            <person name="Stevens D.C."/>
            <person name="Young J."/>
            <person name="Carmichael R."/>
            <person name="Tan J."/>
            <person name="Taylor R.E."/>
        </authorList>
    </citation>
    <scope>NUCLEOTIDE SEQUENCE [LARGE SCALE GENOMIC DNA]</scope>
    <source>
        <strain evidence="2 3">Cb vi76</strain>
    </source>
</reference>
<dbReference type="AlphaFoldDB" id="A0A084T0G8"/>
<feature type="compositionally biased region" description="Low complexity" evidence="1">
    <location>
        <begin position="50"/>
        <end position="63"/>
    </location>
</feature>
<feature type="region of interest" description="Disordered" evidence="1">
    <location>
        <begin position="37"/>
        <end position="91"/>
    </location>
</feature>
<proteinExistence type="predicted"/>
<evidence type="ECO:0000313" key="3">
    <source>
        <dbReference type="Proteomes" id="UP000028547"/>
    </source>
</evidence>
<dbReference type="Proteomes" id="UP000028547">
    <property type="component" value="Unassembled WGS sequence"/>
</dbReference>
<sequence length="282" mass="30722">MSQDSFPRPVVARRAAAALAAVLLGALVLGGFVLSSRTSRAGGDPTSPRPGTHPVTGATAPGGAPTPPPDATASVTPQDPVPYPEGADLPEPPVAAGNEFLIDIERWERQVRARRPQVVEFRKLANKALRSQEENARLRELLSDPRMLATAVEDLAGRKEAQLDRDRQLQRNYQVDVLNAAMSWKENPAREAAVQAAMKAVAFDNLDPSLPKDLRKSFAGDKVELYAVLLRGDPARTEELRRAARGTRLEPLMRYGNLWGNYLLTQTERAQLPLPSVADDAQ</sequence>
<organism evidence="2 3">
    <name type="scientific">Archangium violaceum Cb vi76</name>
    <dbReference type="NCBI Taxonomy" id="1406225"/>
    <lineage>
        <taxon>Bacteria</taxon>
        <taxon>Pseudomonadati</taxon>
        <taxon>Myxococcota</taxon>
        <taxon>Myxococcia</taxon>
        <taxon>Myxococcales</taxon>
        <taxon>Cystobacterineae</taxon>
        <taxon>Archangiaceae</taxon>
        <taxon>Archangium</taxon>
    </lineage>
</organism>
<dbReference type="RefSeq" id="WP_043390145.1">
    <property type="nucleotide sequence ID" value="NZ_JPMI01000025.1"/>
</dbReference>
<name>A0A084T0G8_9BACT</name>
<dbReference type="EMBL" id="JPMI01000025">
    <property type="protein sequence ID" value="KFA94203.1"/>
    <property type="molecule type" value="Genomic_DNA"/>
</dbReference>
<evidence type="ECO:0000313" key="2">
    <source>
        <dbReference type="EMBL" id="KFA94203.1"/>
    </source>
</evidence>
<protein>
    <submittedName>
        <fullName evidence="2">Uncharacterized protein</fullName>
    </submittedName>
</protein>